<dbReference type="InterPro" id="IPR002925">
    <property type="entry name" value="Dienelactn_hydro"/>
</dbReference>
<dbReference type="PANTHER" id="PTHR48081">
    <property type="entry name" value="AB HYDROLASE SUPERFAMILY PROTEIN C4A8.06C"/>
    <property type="match status" value="1"/>
</dbReference>
<evidence type="ECO:0000313" key="7">
    <source>
        <dbReference type="Proteomes" id="UP000464954"/>
    </source>
</evidence>
<proteinExistence type="inferred from homology"/>
<evidence type="ECO:0000313" key="6">
    <source>
        <dbReference type="EMBL" id="QHI70328.1"/>
    </source>
</evidence>
<feature type="domain" description="BD-FAE-like" evidence="5">
    <location>
        <begin position="50"/>
        <end position="153"/>
    </location>
</feature>
<dbReference type="InterPro" id="IPR050300">
    <property type="entry name" value="GDXG_lipolytic_enzyme"/>
</dbReference>
<comment type="similarity">
    <text evidence="1">Belongs to the 'GDXG' lipolytic enzyme family.</text>
</comment>
<dbReference type="InterPro" id="IPR049492">
    <property type="entry name" value="BD-FAE-like_dom"/>
</dbReference>
<keyword evidence="3" id="KW-0732">Signal</keyword>
<dbReference type="KEGG" id="taer:GT409_13045"/>
<name>A0A6P1ME37_9BACT</name>
<feature type="chain" id="PRO_5026770195" evidence="3">
    <location>
        <begin position="22"/>
        <end position="274"/>
    </location>
</feature>
<gene>
    <name evidence="6" type="ORF">GT409_13045</name>
</gene>
<reference evidence="6 7" key="1">
    <citation type="submission" date="2020-01" db="EMBL/GenBank/DDBJ databases">
        <title>Ponticoccus aerotolerans gen. nov., sp. nov., an anaerobic bacterium and proposal of Ponticoccusceae fam. nov., Ponticoccusles ord. nov. and Ponticoccuse classis nov. in the phylum Kiritimatiellaeota.</title>
        <authorList>
            <person name="Zhou L.Y."/>
            <person name="Du Z.J."/>
        </authorList>
    </citation>
    <scope>NUCLEOTIDE SEQUENCE [LARGE SCALE GENOMIC DNA]</scope>
    <source>
        <strain evidence="6 7">S-5007</strain>
    </source>
</reference>
<accession>A0A6P1ME37</accession>
<organism evidence="6 7">
    <name type="scientific">Tichowtungia aerotolerans</name>
    <dbReference type="NCBI Taxonomy" id="2697043"/>
    <lineage>
        <taxon>Bacteria</taxon>
        <taxon>Pseudomonadati</taxon>
        <taxon>Kiritimatiellota</taxon>
        <taxon>Tichowtungiia</taxon>
        <taxon>Tichowtungiales</taxon>
        <taxon>Tichowtungiaceae</taxon>
        <taxon>Tichowtungia</taxon>
    </lineage>
</organism>
<dbReference type="RefSeq" id="WP_160629505.1">
    <property type="nucleotide sequence ID" value="NZ_CP047593.1"/>
</dbReference>
<dbReference type="SUPFAM" id="SSF53474">
    <property type="entry name" value="alpha/beta-Hydrolases"/>
    <property type="match status" value="1"/>
</dbReference>
<evidence type="ECO:0000256" key="1">
    <source>
        <dbReference type="ARBA" id="ARBA00010515"/>
    </source>
</evidence>
<dbReference type="Gene3D" id="3.40.50.1820">
    <property type="entry name" value="alpha/beta hydrolase"/>
    <property type="match status" value="1"/>
</dbReference>
<dbReference type="AlphaFoldDB" id="A0A6P1ME37"/>
<dbReference type="EMBL" id="CP047593">
    <property type="protein sequence ID" value="QHI70328.1"/>
    <property type="molecule type" value="Genomic_DNA"/>
</dbReference>
<dbReference type="Proteomes" id="UP000464954">
    <property type="component" value="Chromosome"/>
</dbReference>
<dbReference type="GO" id="GO:0004806">
    <property type="term" value="F:triacylglycerol lipase activity"/>
    <property type="evidence" value="ECO:0007669"/>
    <property type="project" value="TreeGrafter"/>
</dbReference>
<keyword evidence="7" id="KW-1185">Reference proteome</keyword>
<feature type="domain" description="Dienelactone hydrolase" evidence="4">
    <location>
        <begin position="169"/>
        <end position="256"/>
    </location>
</feature>
<evidence type="ECO:0000256" key="2">
    <source>
        <dbReference type="ARBA" id="ARBA00022801"/>
    </source>
</evidence>
<feature type="signal peptide" evidence="3">
    <location>
        <begin position="1"/>
        <end position="21"/>
    </location>
</feature>
<evidence type="ECO:0000256" key="3">
    <source>
        <dbReference type="SAM" id="SignalP"/>
    </source>
</evidence>
<dbReference type="PANTHER" id="PTHR48081:SF30">
    <property type="entry name" value="ACETYL-HYDROLASE LIPR-RELATED"/>
    <property type="match status" value="1"/>
</dbReference>
<evidence type="ECO:0000259" key="5">
    <source>
        <dbReference type="Pfam" id="PF20434"/>
    </source>
</evidence>
<dbReference type="InterPro" id="IPR029058">
    <property type="entry name" value="AB_hydrolase_fold"/>
</dbReference>
<protein>
    <submittedName>
        <fullName evidence="6">Alpha/beta hydrolase fold domain-containing protein</fullName>
    </submittedName>
</protein>
<dbReference type="Pfam" id="PF20434">
    <property type="entry name" value="BD-FAE"/>
    <property type="match status" value="1"/>
</dbReference>
<evidence type="ECO:0000259" key="4">
    <source>
        <dbReference type="Pfam" id="PF01738"/>
    </source>
</evidence>
<keyword evidence="2 6" id="KW-0378">Hydrolase</keyword>
<sequence length="274" mass="30114">MKKMICIVAALAALNSPGAEKLPQPDQTVVYKTTPQGELKLHFFFPPEYNKDKKTPSIVFFHGGGWQTGGPSQFYRQSRHFADRGMIAVSAEYRLGKKHQTTPVECVQDGKSAVRWLRAHSEEWGIDPDHLAAGGGSAGGHVAAATAMLTEFDDPSVSCRPDALVLFNPVINNGPGGYGHGRVSNVWKDFSPLHNIRKNSPPAIFMLGTKDKLIPVSTGKKFKQLMEESGSSCELILYEGQEHSFFNKAKFEETLQAADRFLTSLGYLPKPPQP</sequence>
<dbReference type="Pfam" id="PF01738">
    <property type="entry name" value="DLH"/>
    <property type="match status" value="1"/>
</dbReference>